<dbReference type="SUPFAM" id="SSF55874">
    <property type="entry name" value="ATPase domain of HSP90 chaperone/DNA topoisomerase II/histidine kinase"/>
    <property type="match status" value="1"/>
</dbReference>
<feature type="domain" description="Histidine kinase" evidence="16">
    <location>
        <begin position="285"/>
        <end position="502"/>
    </location>
</feature>
<dbReference type="SUPFAM" id="SSF158472">
    <property type="entry name" value="HAMP domain-like"/>
    <property type="match status" value="1"/>
</dbReference>
<dbReference type="OrthoDB" id="9792991at2"/>
<dbReference type="PANTHER" id="PTHR45528:SF8">
    <property type="entry name" value="HISTIDINE KINASE"/>
    <property type="match status" value="1"/>
</dbReference>
<dbReference type="SMART" id="SM00388">
    <property type="entry name" value="HisKA"/>
    <property type="match status" value="1"/>
</dbReference>
<dbReference type="InterPro" id="IPR003660">
    <property type="entry name" value="HAMP_dom"/>
</dbReference>
<sequence>MKNRIKRLFNKIIKPFKYVYKLISYKVKKSIRLELIFTFALCFLMAIMTYIIANSYLTKASRYSEIDYEKGINEIYNNSLSISNEINSQKLKIEDEKTIQDIIDRHWSIDKNNKIFIANTEGKILFKVGNVEAEKVDIFEIIKNNIQLQNAGNYQYDYDIGRKEFVSINPLIFENEKAYIIVQGIPRAETVYYTKDKSVSAFLLAVIVFIFGFLFITKKKMNYIEQISNGLLQISKGNLDYRVKRVGNDELALLADNINYMAKELSDKMEKERKIEKAKNDLITNVSHDLRTPLTSIMGYLGLIKEKKFKSEKELMEYANVAYNKSEKLKNLIQDLFSYTKYTNDRVTLNKQRIILGELLDQLIEELVPICEENKVSINKYAWDSEIVSEIDADKMVRVFENLIMNAIRYSIKPGEIKINLYKERVFSMVSISNKSEEISKEDLKKLFDRFYRLDKSRTASTGGSGLGLAIAKSIVEMHKGSIWAEYQKGYITFYIKLIMVEDE</sequence>
<feature type="domain" description="HAMP" evidence="17">
    <location>
        <begin position="224"/>
        <end position="270"/>
    </location>
</feature>
<dbReference type="CDD" id="cd00075">
    <property type="entry name" value="HATPase"/>
    <property type="match status" value="1"/>
</dbReference>
<evidence type="ECO:0000256" key="4">
    <source>
        <dbReference type="ARBA" id="ARBA00012438"/>
    </source>
</evidence>
<dbReference type="SUPFAM" id="SSF47384">
    <property type="entry name" value="Homodimeric domain of signal transducing histidine kinase"/>
    <property type="match status" value="1"/>
</dbReference>
<feature type="transmembrane region" description="Helical" evidence="15">
    <location>
        <begin position="199"/>
        <end position="216"/>
    </location>
</feature>
<comment type="catalytic activity">
    <reaction evidence="1">
        <text>ATP + protein L-histidine = ADP + protein N-phospho-L-histidine.</text>
        <dbReference type="EC" id="2.7.13.3"/>
    </reaction>
</comment>
<comment type="subcellular location">
    <subcellularLocation>
        <location evidence="3">Cell membrane</location>
    </subcellularLocation>
    <subcellularLocation>
        <location evidence="2">Membrane</location>
        <topology evidence="2">Multi-pass membrane protein</topology>
    </subcellularLocation>
</comment>
<dbReference type="Pfam" id="PF02518">
    <property type="entry name" value="HATPase_c"/>
    <property type="match status" value="1"/>
</dbReference>
<dbReference type="AlphaFoldDB" id="A0A0D1AQG4"/>
<evidence type="ECO:0000313" key="19">
    <source>
        <dbReference type="Proteomes" id="UP000032250"/>
    </source>
</evidence>
<evidence type="ECO:0000256" key="2">
    <source>
        <dbReference type="ARBA" id="ARBA00004141"/>
    </source>
</evidence>
<keyword evidence="10 18" id="KW-0418">Kinase</keyword>
<dbReference type="SMART" id="SM00304">
    <property type="entry name" value="HAMP"/>
    <property type="match status" value="1"/>
</dbReference>
<keyword evidence="13" id="KW-0902">Two-component regulatory system</keyword>
<protein>
    <recommendedName>
        <fullName evidence="4">histidine kinase</fullName>
        <ecNumber evidence="4">2.7.13.3</ecNumber>
    </recommendedName>
</protein>
<accession>A0A0D1AQG4</accession>
<dbReference type="InterPro" id="IPR036097">
    <property type="entry name" value="HisK_dim/P_sf"/>
</dbReference>
<dbReference type="Proteomes" id="UP000032250">
    <property type="component" value="Unassembled WGS sequence"/>
</dbReference>
<gene>
    <name evidence="18" type="ORF">N495_01880</name>
</gene>
<evidence type="ECO:0000256" key="11">
    <source>
        <dbReference type="ARBA" id="ARBA00022840"/>
    </source>
</evidence>
<dbReference type="FunFam" id="3.30.565.10:FF:000006">
    <property type="entry name" value="Sensor histidine kinase WalK"/>
    <property type="match status" value="1"/>
</dbReference>
<dbReference type="PROSITE" id="PS50109">
    <property type="entry name" value="HIS_KIN"/>
    <property type="match status" value="1"/>
</dbReference>
<name>A0A0D1AQG4_CLOBO</name>
<evidence type="ECO:0000256" key="5">
    <source>
        <dbReference type="ARBA" id="ARBA00022475"/>
    </source>
</evidence>
<evidence type="ECO:0000256" key="6">
    <source>
        <dbReference type="ARBA" id="ARBA00022553"/>
    </source>
</evidence>
<organism evidence="18 19">
    <name type="scientific">Clostridium botulinum B2 450</name>
    <dbReference type="NCBI Taxonomy" id="1379739"/>
    <lineage>
        <taxon>Bacteria</taxon>
        <taxon>Bacillati</taxon>
        <taxon>Bacillota</taxon>
        <taxon>Clostridia</taxon>
        <taxon>Eubacteriales</taxon>
        <taxon>Clostridiaceae</taxon>
        <taxon>Clostridium</taxon>
    </lineage>
</organism>
<dbReference type="Pfam" id="PF00672">
    <property type="entry name" value="HAMP"/>
    <property type="match status" value="1"/>
</dbReference>
<dbReference type="InterPro" id="IPR050398">
    <property type="entry name" value="HssS/ArlS-like"/>
</dbReference>
<dbReference type="PANTHER" id="PTHR45528">
    <property type="entry name" value="SENSOR HISTIDINE KINASE CPXA"/>
    <property type="match status" value="1"/>
</dbReference>
<keyword evidence="7" id="KW-0808">Transferase</keyword>
<evidence type="ECO:0000256" key="14">
    <source>
        <dbReference type="ARBA" id="ARBA00023136"/>
    </source>
</evidence>
<dbReference type="PROSITE" id="PS50885">
    <property type="entry name" value="HAMP"/>
    <property type="match status" value="1"/>
</dbReference>
<evidence type="ECO:0000259" key="17">
    <source>
        <dbReference type="PROSITE" id="PS50885"/>
    </source>
</evidence>
<dbReference type="Gene3D" id="6.10.340.10">
    <property type="match status" value="1"/>
</dbReference>
<keyword evidence="9" id="KW-0547">Nucleotide-binding</keyword>
<dbReference type="CDD" id="cd00082">
    <property type="entry name" value="HisKA"/>
    <property type="match status" value="1"/>
</dbReference>
<dbReference type="InterPro" id="IPR036890">
    <property type="entry name" value="HATPase_C_sf"/>
</dbReference>
<proteinExistence type="predicted"/>
<dbReference type="GO" id="GO:0000155">
    <property type="term" value="F:phosphorelay sensor kinase activity"/>
    <property type="evidence" value="ECO:0007669"/>
    <property type="project" value="InterPro"/>
</dbReference>
<dbReference type="HOGENOM" id="CLU_000445_89_6_9"/>
<evidence type="ECO:0000259" key="16">
    <source>
        <dbReference type="PROSITE" id="PS50109"/>
    </source>
</evidence>
<evidence type="ECO:0000256" key="15">
    <source>
        <dbReference type="SAM" id="Phobius"/>
    </source>
</evidence>
<dbReference type="CDD" id="cd06225">
    <property type="entry name" value="HAMP"/>
    <property type="match status" value="1"/>
</dbReference>
<dbReference type="Pfam" id="PF00512">
    <property type="entry name" value="HisKA"/>
    <property type="match status" value="1"/>
</dbReference>
<dbReference type="EC" id="2.7.13.3" evidence="4"/>
<keyword evidence="12 15" id="KW-1133">Transmembrane helix</keyword>
<keyword evidence="11" id="KW-0067">ATP-binding</keyword>
<reference evidence="18 19" key="1">
    <citation type="submission" date="2014-06" db="EMBL/GenBank/DDBJ databases">
        <title>Genome characterization of distinct group I Clostridium botulinum lineages.</title>
        <authorList>
            <person name="Giordani F."/>
            <person name="Anselmo A."/>
            <person name="Fillo S."/>
            <person name="Palozzi A.M."/>
            <person name="Fortunato A."/>
            <person name="Gentile B."/>
            <person name="Ciammaruconi A."/>
            <person name="Anniballi F."/>
            <person name="De Medici D."/>
            <person name="Lista F."/>
        </authorList>
    </citation>
    <scope>NUCLEOTIDE SEQUENCE [LARGE SCALE GENOMIC DNA]</scope>
    <source>
        <strain evidence="18 19">B2 450</strain>
    </source>
</reference>
<evidence type="ECO:0000256" key="3">
    <source>
        <dbReference type="ARBA" id="ARBA00004236"/>
    </source>
</evidence>
<dbReference type="PATRIC" id="fig|1379739.3.peg.682"/>
<dbReference type="FunFam" id="1.10.287.130:FF:000008">
    <property type="entry name" value="Two-component sensor histidine kinase"/>
    <property type="match status" value="1"/>
</dbReference>
<comment type="caution">
    <text evidence="18">The sequence shown here is derived from an EMBL/GenBank/DDBJ whole genome shotgun (WGS) entry which is preliminary data.</text>
</comment>
<keyword evidence="5" id="KW-1003">Cell membrane</keyword>
<keyword evidence="6" id="KW-0597">Phosphoprotein</keyword>
<dbReference type="GO" id="GO:0005524">
    <property type="term" value="F:ATP binding"/>
    <property type="evidence" value="ECO:0007669"/>
    <property type="project" value="UniProtKB-KW"/>
</dbReference>
<dbReference type="InterPro" id="IPR004358">
    <property type="entry name" value="Sig_transdc_His_kin-like_C"/>
</dbReference>
<evidence type="ECO:0000256" key="13">
    <source>
        <dbReference type="ARBA" id="ARBA00023012"/>
    </source>
</evidence>
<evidence type="ECO:0000256" key="9">
    <source>
        <dbReference type="ARBA" id="ARBA00022741"/>
    </source>
</evidence>
<dbReference type="InterPro" id="IPR003661">
    <property type="entry name" value="HisK_dim/P_dom"/>
</dbReference>
<feature type="transmembrane region" description="Helical" evidence="15">
    <location>
        <begin position="35"/>
        <end position="53"/>
    </location>
</feature>
<dbReference type="EMBL" id="JXSU01000006">
    <property type="protein sequence ID" value="KIS25354.1"/>
    <property type="molecule type" value="Genomic_DNA"/>
</dbReference>
<evidence type="ECO:0000256" key="12">
    <source>
        <dbReference type="ARBA" id="ARBA00022989"/>
    </source>
</evidence>
<keyword evidence="14 15" id="KW-0472">Membrane</keyword>
<dbReference type="Gene3D" id="1.10.287.130">
    <property type="match status" value="1"/>
</dbReference>
<evidence type="ECO:0000256" key="1">
    <source>
        <dbReference type="ARBA" id="ARBA00000085"/>
    </source>
</evidence>
<evidence type="ECO:0000256" key="7">
    <source>
        <dbReference type="ARBA" id="ARBA00022679"/>
    </source>
</evidence>
<evidence type="ECO:0000256" key="8">
    <source>
        <dbReference type="ARBA" id="ARBA00022692"/>
    </source>
</evidence>
<dbReference type="InterPro" id="IPR003594">
    <property type="entry name" value="HATPase_dom"/>
</dbReference>
<evidence type="ECO:0000313" key="18">
    <source>
        <dbReference type="EMBL" id="KIS25354.1"/>
    </source>
</evidence>
<dbReference type="GO" id="GO:0005886">
    <property type="term" value="C:plasma membrane"/>
    <property type="evidence" value="ECO:0007669"/>
    <property type="project" value="UniProtKB-SubCell"/>
</dbReference>
<evidence type="ECO:0000256" key="10">
    <source>
        <dbReference type="ARBA" id="ARBA00022777"/>
    </source>
</evidence>
<dbReference type="Gene3D" id="3.30.565.10">
    <property type="entry name" value="Histidine kinase-like ATPase, C-terminal domain"/>
    <property type="match status" value="1"/>
</dbReference>
<dbReference type="PRINTS" id="PR00344">
    <property type="entry name" value="BCTRLSENSOR"/>
</dbReference>
<dbReference type="InterPro" id="IPR005467">
    <property type="entry name" value="His_kinase_dom"/>
</dbReference>
<dbReference type="SMART" id="SM00387">
    <property type="entry name" value="HATPase_c"/>
    <property type="match status" value="1"/>
</dbReference>
<dbReference type="RefSeq" id="WP_003487456.1">
    <property type="nucleotide sequence ID" value="NZ_JXSU01000006.1"/>
</dbReference>
<keyword evidence="8 15" id="KW-0812">Transmembrane</keyword>